<dbReference type="AlphaFoldDB" id="F0T7Z0"/>
<sequence>MTALELLAILVLAGAIVVLLYYYMQDSRNQSIIRARTIIAETGEKARSTVSRSDEDHGTTETAKTSGMSEKVTIDGSMIDGVSEKMAGMGEKIKGTVKGVPKSTDLLSGKIELFLDDKSDQLIKDWELATKNDVMDLEKRYSKVSRDLGELDGRFKEYRGYTNKKIDKIEERLDKLESPEE</sequence>
<keyword evidence="2" id="KW-0812">Transmembrane</keyword>
<name>F0T7Z0_METLA</name>
<protein>
    <submittedName>
        <fullName evidence="3">Uncharacterized protein</fullName>
    </submittedName>
</protein>
<feature type="transmembrane region" description="Helical" evidence="2">
    <location>
        <begin position="6"/>
        <end position="24"/>
    </location>
</feature>
<evidence type="ECO:0000256" key="1">
    <source>
        <dbReference type="SAM" id="MobiDB-lite"/>
    </source>
</evidence>
<evidence type="ECO:0000313" key="3">
    <source>
        <dbReference type="EMBL" id="ADZ08477.1"/>
    </source>
</evidence>
<gene>
    <name evidence="3" type="ordered locus">Metbo_0225</name>
</gene>
<dbReference type="HOGENOM" id="CLU_1639987_0_0_2"/>
<organism evidence="3 4">
    <name type="scientific">Methanobacterium lacus (strain AL-21)</name>
    <dbReference type="NCBI Taxonomy" id="877455"/>
    <lineage>
        <taxon>Archaea</taxon>
        <taxon>Methanobacteriati</taxon>
        <taxon>Methanobacteriota</taxon>
        <taxon>Methanomada group</taxon>
        <taxon>Methanobacteria</taxon>
        <taxon>Methanobacteriales</taxon>
        <taxon>Methanobacteriaceae</taxon>
        <taxon>Methanobacterium</taxon>
    </lineage>
</organism>
<feature type="compositionally biased region" description="Basic and acidic residues" evidence="1">
    <location>
        <begin position="44"/>
        <end position="59"/>
    </location>
</feature>
<dbReference type="OrthoDB" id="76759at2157"/>
<reference evidence="4" key="1">
    <citation type="submission" date="2011-02" db="EMBL/GenBank/DDBJ databases">
        <title>Complete sequence of Methanobacterium sp. AL-21.</title>
        <authorList>
            <consortium name="US DOE Joint Genome Institute"/>
            <person name="Lucas S."/>
            <person name="Copeland A."/>
            <person name="Lapidus A."/>
            <person name="Cheng J.-F."/>
            <person name="Goodwin L."/>
            <person name="Pitluck S."/>
            <person name="Chertkov O."/>
            <person name="Detter J.C."/>
            <person name="Han C."/>
            <person name="Tapia R."/>
            <person name="Land M."/>
            <person name="Hauser L."/>
            <person name="Kyrpides N."/>
            <person name="Ivanova N."/>
            <person name="Mikhailova N."/>
            <person name="Pagani I."/>
            <person name="Cadillo-Quiroz H."/>
            <person name="Imachi H."/>
            <person name="Zinder S."/>
            <person name="Liu W."/>
            <person name="Woyke T."/>
        </authorList>
    </citation>
    <scope>NUCLEOTIDE SEQUENCE [LARGE SCALE GENOMIC DNA]</scope>
    <source>
        <strain evidence="4">AL-21</strain>
    </source>
</reference>
<dbReference type="eggNOG" id="arCOG06491">
    <property type="taxonomic scope" value="Archaea"/>
</dbReference>
<feature type="region of interest" description="Disordered" evidence="1">
    <location>
        <begin position="44"/>
        <end position="67"/>
    </location>
</feature>
<dbReference type="GeneID" id="10276653"/>
<evidence type="ECO:0000313" key="4">
    <source>
        <dbReference type="Proteomes" id="UP000007490"/>
    </source>
</evidence>
<dbReference type="RefSeq" id="WP_013643828.1">
    <property type="nucleotide sequence ID" value="NC_015216.1"/>
</dbReference>
<accession>F0T7Z0</accession>
<dbReference type="KEGG" id="mel:Metbo_0225"/>
<evidence type="ECO:0000256" key="2">
    <source>
        <dbReference type="SAM" id="Phobius"/>
    </source>
</evidence>
<proteinExistence type="predicted"/>
<keyword evidence="2" id="KW-0472">Membrane</keyword>
<dbReference type="Proteomes" id="UP000007490">
    <property type="component" value="Chromosome"/>
</dbReference>
<dbReference type="EMBL" id="CP002551">
    <property type="protein sequence ID" value="ADZ08477.1"/>
    <property type="molecule type" value="Genomic_DNA"/>
</dbReference>
<keyword evidence="2" id="KW-1133">Transmembrane helix</keyword>
<keyword evidence="4" id="KW-1185">Reference proteome</keyword>
<reference evidence="3 4" key="2">
    <citation type="journal article" date="2014" name="Int. J. Syst. Evol. Microbiol.">
        <title>Methanobacterium paludis sp. nov. and a novel strain of Methanobacterium lacus isolated from northern peatlands.</title>
        <authorList>
            <person name="Cadillo-Quiroz H."/>
            <person name="Brauer S.L."/>
            <person name="Goodson N."/>
            <person name="Yavitt J.B."/>
            <person name="Zinder S.H."/>
        </authorList>
    </citation>
    <scope>NUCLEOTIDE SEQUENCE [LARGE SCALE GENOMIC DNA]</scope>
    <source>
        <strain evidence="3 4">AL-21</strain>
    </source>
</reference>
<dbReference type="STRING" id="877455.Metbo_0225"/>